<sequence>MLSSPPVTRKDGILIMDSRHAIGAPQQHQGLLTVWNRLYKMGSLYLDLSLKRNESGAFLVGQVISAAQKPAAWRVTLHAPGYSRSSPINEYGNFRIQIPGKGGLELELTLENETFWVPGLDV</sequence>
<protein>
    <submittedName>
        <fullName evidence="1">Uncharacterized protein</fullName>
    </submittedName>
</protein>
<dbReference type="EMBL" id="CP001743">
    <property type="protein sequence ID" value="ADD27545.1"/>
    <property type="molecule type" value="Genomic_DNA"/>
</dbReference>
<proteinExistence type="predicted"/>
<reference evidence="1 2" key="1">
    <citation type="journal article" date="2010" name="Stand. Genomic Sci.">
        <title>Complete genome sequence of Meiothermus ruber type strain (21).</title>
        <authorList>
            <person name="Tindall B.J."/>
            <person name="Sikorski J."/>
            <person name="Lucas S."/>
            <person name="Goltsman E."/>
            <person name="Copeland A."/>
            <person name="Glavina Del Rio T."/>
            <person name="Nolan M."/>
            <person name="Tice H."/>
            <person name="Cheng J.F."/>
            <person name="Han C."/>
            <person name="Pitluck S."/>
            <person name="Liolios K."/>
            <person name="Ivanova N."/>
            <person name="Mavromatis K."/>
            <person name="Ovchinnikova G."/>
            <person name="Pati A."/>
            <person name="Fahnrich R."/>
            <person name="Goodwin L."/>
            <person name="Chen A."/>
            <person name="Palaniappan K."/>
            <person name="Land M."/>
            <person name="Hauser L."/>
            <person name="Chang Y.J."/>
            <person name="Jeffries C.D."/>
            <person name="Rohde M."/>
            <person name="Goker M."/>
            <person name="Woyke T."/>
            <person name="Bristow J."/>
            <person name="Eisen J.A."/>
            <person name="Markowitz V."/>
            <person name="Hugenholtz P."/>
            <person name="Kyrpides N.C."/>
            <person name="Klenk H.P."/>
            <person name="Lapidus A."/>
        </authorList>
    </citation>
    <scope>NUCLEOTIDE SEQUENCE [LARGE SCALE GENOMIC DNA]</scope>
    <source>
        <strain evidence="2">ATCC 35948 / DSM 1279 / VKM B-1258 / 21</strain>
    </source>
</reference>
<organism evidence="1 2">
    <name type="scientific">Meiothermus ruber (strain ATCC 35948 / DSM 1279 / VKM B-1258 / 21)</name>
    <name type="common">Thermus ruber</name>
    <dbReference type="NCBI Taxonomy" id="504728"/>
    <lineage>
        <taxon>Bacteria</taxon>
        <taxon>Thermotogati</taxon>
        <taxon>Deinococcota</taxon>
        <taxon>Deinococci</taxon>
        <taxon>Thermales</taxon>
        <taxon>Thermaceae</taxon>
        <taxon>Meiothermus</taxon>
    </lineage>
</organism>
<gene>
    <name evidence="1" type="ordered locus">Mrub_0779</name>
</gene>
<dbReference type="Proteomes" id="UP000006655">
    <property type="component" value="Chromosome"/>
</dbReference>
<name>A0A806DGG2_MEIRD</name>
<accession>A0A806DGG2</accession>
<keyword evidence="2" id="KW-1185">Reference proteome</keyword>
<dbReference type="KEGG" id="mrb:Mrub_0779"/>
<evidence type="ECO:0000313" key="2">
    <source>
        <dbReference type="Proteomes" id="UP000006655"/>
    </source>
</evidence>
<dbReference type="AlphaFoldDB" id="A0A806DGG2"/>
<evidence type="ECO:0000313" key="1">
    <source>
        <dbReference type="EMBL" id="ADD27545.1"/>
    </source>
</evidence>